<evidence type="ECO:0000313" key="1">
    <source>
        <dbReference type="EMBL" id="REL26230.1"/>
    </source>
</evidence>
<sequence length="104" mass="11960">MRKIKLMADYECYPIWEEFSDGIDNIDPSSLPISNRLASRINNWADEYDQTLNHQDPSKSGFNSEEAMKSFEVQGKLLFNELKEELKGGFELSYLCTETGKLVT</sequence>
<dbReference type="RefSeq" id="WP_116007351.1">
    <property type="nucleotide sequence ID" value="NZ_QUOU01000001.1"/>
</dbReference>
<dbReference type="Proteomes" id="UP000256478">
    <property type="component" value="Unassembled WGS sequence"/>
</dbReference>
<comment type="caution">
    <text evidence="1">The sequence shown here is derived from an EMBL/GenBank/DDBJ whole genome shotgun (WGS) entry which is preliminary data.</text>
</comment>
<proteinExistence type="predicted"/>
<dbReference type="AlphaFoldDB" id="A0A3E0TPJ2"/>
<protein>
    <submittedName>
        <fullName evidence="1">Uncharacterized protein</fullName>
    </submittedName>
</protein>
<dbReference type="EMBL" id="QUOU01000001">
    <property type="protein sequence ID" value="REL26230.1"/>
    <property type="molecule type" value="Genomic_DNA"/>
</dbReference>
<reference evidence="1 2" key="1">
    <citation type="submission" date="2018-08" db="EMBL/GenBank/DDBJ databases">
        <title>Thalassotalea euphylliae genome.</title>
        <authorList>
            <person name="Summers S."/>
            <person name="Rice S.A."/>
            <person name="Freckelton M.L."/>
            <person name="Nedved B.T."/>
            <person name="Hadfield M.G."/>
        </authorList>
    </citation>
    <scope>NUCLEOTIDE SEQUENCE [LARGE SCALE GENOMIC DNA]</scope>
    <source>
        <strain evidence="1 2">H1</strain>
    </source>
</reference>
<accession>A0A3E0TPJ2</accession>
<organism evidence="1 2">
    <name type="scientific">Thalassotalea euphylliae</name>
    <dbReference type="NCBI Taxonomy" id="1655234"/>
    <lineage>
        <taxon>Bacteria</taxon>
        <taxon>Pseudomonadati</taxon>
        <taxon>Pseudomonadota</taxon>
        <taxon>Gammaproteobacteria</taxon>
        <taxon>Alteromonadales</taxon>
        <taxon>Colwelliaceae</taxon>
        <taxon>Thalassotalea</taxon>
    </lineage>
</organism>
<dbReference type="OrthoDB" id="1150977at2"/>
<name>A0A3E0TPJ2_9GAMM</name>
<gene>
    <name evidence="1" type="ORF">DXX93_06280</name>
</gene>
<evidence type="ECO:0000313" key="2">
    <source>
        <dbReference type="Proteomes" id="UP000256478"/>
    </source>
</evidence>